<keyword evidence="2" id="KW-0963">Cytoplasm</keyword>
<evidence type="ECO:0000313" key="9">
    <source>
        <dbReference type="Proteomes" id="UP000535589"/>
    </source>
</evidence>
<dbReference type="GO" id="GO:0006515">
    <property type="term" value="P:protein quality control for misfolded or incompletely synthesized proteins"/>
    <property type="evidence" value="ECO:0007669"/>
    <property type="project" value="TreeGrafter"/>
</dbReference>
<dbReference type="GO" id="GO:0004252">
    <property type="term" value="F:serine-type endopeptidase activity"/>
    <property type="evidence" value="ECO:0007669"/>
    <property type="project" value="InterPro"/>
</dbReference>
<dbReference type="InterPro" id="IPR001907">
    <property type="entry name" value="ClpP"/>
</dbReference>
<keyword evidence="9" id="KW-1185">Reference proteome</keyword>
<dbReference type="GO" id="GO:0004176">
    <property type="term" value="F:ATP-dependent peptidase activity"/>
    <property type="evidence" value="ECO:0007669"/>
    <property type="project" value="InterPro"/>
</dbReference>
<evidence type="ECO:0000256" key="5">
    <source>
        <dbReference type="ARBA" id="ARBA00022825"/>
    </source>
</evidence>
<feature type="region of interest" description="Disordered" evidence="7">
    <location>
        <begin position="218"/>
        <end position="249"/>
    </location>
</feature>
<keyword evidence="3 8" id="KW-0645">Protease</keyword>
<keyword evidence="5" id="KW-0720">Serine protease</keyword>
<evidence type="ECO:0000256" key="3">
    <source>
        <dbReference type="ARBA" id="ARBA00022670"/>
    </source>
</evidence>
<feature type="region of interest" description="Disordered" evidence="7">
    <location>
        <begin position="306"/>
        <end position="327"/>
    </location>
</feature>
<evidence type="ECO:0000256" key="6">
    <source>
        <dbReference type="RuleBase" id="RU003567"/>
    </source>
</evidence>
<protein>
    <recommendedName>
        <fullName evidence="6">ATP-dependent Clp protease proteolytic subunit</fullName>
    </recommendedName>
</protein>
<dbReference type="Proteomes" id="UP000535589">
    <property type="component" value="Unassembled WGS sequence"/>
</dbReference>
<dbReference type="AlphaFoldDB" id="A0A7X8YIL5"/>
<evidence type="ECO:0000256" key="2">
    <source>
        <dbReference type="ARBA" id="ARBA00022490"/>
    </source>
</evidence>
<proteinExistence type="inferred from homology"/>
<organism evidence="8 9">
    <name type="scientific">Vibrio agarilyticus</name>
    <dbReference type="NCBI Taxonomy" id="2726741"/>
    <lineage>
        <taxon>Bacteria</taxon>
        <taxon>Pseudomonadati</taxon>
        <taxon>Pseudomonadota</taxon>
        <taxon>Gammaproteobacteria</taxon>
        <taxon>Vibrionales</taxon>
        <taxon>Vibrionaceae</taxon>
        <taxon>Vibrio</taxon>
    </lineage>
</organism>
<comment type="similarity">
    <text evidence="1 6">Belongs to the peptidase S14 family.</text>
</comment>
<dbReference type="InterPro" id="IPR029045">
    <property type="entry name" value="ClpP/crotonase-like_dom_sf"/>
</dbReference>
<dbReference type="Pfam" id="PF00574">
    <property type="entry name" value="CLP_protease"/>
    <property type="match status" value="1"/>
</dbReference>
<dbReference type="Gene3D" id="3.90.226.10">
    <property type="entry name" value="2-enoyl-CoA Hydratase, Chain A, domain 1"/>
    <property type="match status" value="1"/>
</dbReference>
<gene>
    <name evidence="8" type="ORF">HGP28_18000</name>
</gene>
<dbReference type="PRINTS" id="PR00127">
    <property type="entry name" value="CLPPROTEASEP"/>
</dbReference>
<dbReference type="CDD" id="cd07016">
    <property type="entry name" value="S14_ClpP_1"/>
    <property type="match status" value="1"/>
</dbReference>
<reference evidence="8 9" key="1">
    <citation type="submission" date="2020-04" db="EMBL/GenBank/DDBJ databases">
        <title>Vibrio sp. SM6, a novel species isolated from seawater.</title>
        <authorList>
            <person name="Wang X."/>
        </authorList>
    </citation>
    <scope>NUCLEOTIDE SEQUENCE [LARGE SCALE GENOMIC DNA]</scope>
    <source>
        <strain evidence="8 9">SM6</strain>
    </source>
</reference>
<dbReference type="GO" id="GO:0051117">
    <property type="term" value="F:ATPase binding"/>
    <property type="evidence" value="ECO:0007669"/>
    <property type="project" value="TreeGrafter"/>
</dbReference>
<dbReference type="SUPFAM" id="SSF52096">
    <property type="entry name" value="ClpP/crotonase"/>
    <property type="match status" value="1"/>
</dbReference>
<keyword evidence="4" id="KW-0378">Hydrolase</keyword>
<comment type="caution">
    <text evidence="8">The sequence shown here is derived from an EMBL/GenBank/DDBJ whole genome shotgun (WGS) entry which is preliminary data.</text>
</comment>
<name>A0A7X8YIL5_9VIBR</name>
<evidence type="ECO:0000313" key="8">
    <source>
        <dbReference type="EMBL" id="NLS14755.1"/>
    </source>
</evidence>
<dbReference type="PANTHER" id="PTHR10381">
    <property type="entry name" value="ATP-DEPENDENT CLP PROTEASE PROTEOLYTIC SUBUNIT"/>
    <property type="match status" value="1"/>
</dbReference>
<accession>A0A7X8YIL5</accession>
<dbReference type="InterPro" id="IPR023562">
    <property type="entry name" value="ClpP/TepA"/>
</dbReference>
<evidence type="ECO:0000256" key="4">
    <source>
        <dbReference type="ARBA" id="ARBA00022801"/>
    </source>
</evidence>
<evidence type="ECO:0000256" key="7">
    <source>
        <dbReference type="SAM" id="MobiDB-lite"/>
    </source>
</evidence>
<dbReference type="PANTHER" id="PTHR10381:SF70">
    <property type="entry name" value="ATP-DEPENDENT CLP PROTEASE PROTEOLYTIC SUBUNIT"/>
    <property type="match status" value="1"/>
</dbReference>
<dbReference type="NCBIfam" id="NF045542">
    <property type="entry name" value="Clp_rel_HeadMat"/>
    <property type="match status" value="1"/>
</dbReference>
<dbReference type="EMBL" id="JABAIK010000028">
    <property type="protein sequence ID" value="NLS14755.1"/>
    <property type="molecule type" value="Genomic_DNA"/>
</dbReference>
<dbReference type="GO" id="GO:0009368">
    <property type="term" value="C:endopeptidase Clp complex"/>
    <property type="evidence" value="ECO:0007669"/>
    <property type="project" value="TreeGrafter"/>
</dbReference>
<sequence length="675" mass="73543">MAKKTSKLKAQGSQSWYKLKASAEGVKLFLYGYIGEWEISASTMLYELSKHDGKDLTIHFHTDGGEVDEGMAIYAAIKDYPGKVTGIVDSVCASISSVVLMACEERYIRPTARLMIHQCHGAAYGTAAEMRARADEAETINNQMIELFASVSGKTEDDIRADIAESDCWLSASEAVEYGLCTGIYEQSDNPLEASNFNAPKLKHLKAFNAPDSLVAMWQDNGEDGEPTAPDSPTAEPSQSSPDKLTAENDDMPYEEFKKQEKQRKTGINQLFAKYPKAKKLKAECLEDMDCDIETARVKLLAFLEPQGDTPEGGNPQSPTPAGQQTALTASAAQSHLSNYFGARLKACSWDDNNPYRHMSATEALRAHAGYVGDTDATQMSKKKLVAHAFTNNTHSLGDIIETHVGALIINEVANLESWHAPLVTRQPMKFGTNDILIMNDLGKPGVKTEGGKFTQVKLKASGDTAVLSTLGYEIQVSRELIMSDKFDFITSQVQKAVRNCAQAPADSLIALLKNNPKLKDGKALFSKASGNEVDGLIDSATLADMSGKMADAQTSEGNPLYLKPEVYLTSNQRAKKASALMKAETIKDEPNEAYEAFSKVQGLADLAGIDVAYAFAHNDHVSFVEGYHEDADGVQVETKEDWKSDGATIRIYIDSVIQPVDRKGVMKQNIKAPA</sequence>
<dbReference type="Pfam" id="PF25209">
    <property type="entry name" value="Phage_capsid_4"/>
    <property type="match status" value="1"/>
</dbReference>
<dbReference type="RefSeq" id="WP_168837838.1">
    <property type="nucleotide sequence ID" value="NZ_JABAIK010000028.1"/>
</dbReference>
<evidence type="ECO:0000256" key="1">
    <source>
        <dbReference type="ARBA" id="ARBA00007039"/>
    </source>
</evidence>